<gene>
    <name evidence="2" type="ORF">SMN809_LOCUS77929</name>
</gene>
<name>A0A8S3IYS4_9BILA</name>
<feature type="non-terminal residue" evidence="2">
    <location>
        <position position="1"/>
    </location>
</feature>
<feature type="compositionally biased region" description="Polar residues" evidence="1">
    <location>
        <begin position="99"/>
        <end position="109"/>
    </location>
</feature>
<reference evidence="2" key="1">
    <citation type="submission" date="2021-02" db="EMBL/GenBank/DDBJ databases">
        <authorList>
            <person name="Nowell W R."/>
        </authorList>
    </citation>
    <scope>NUCLEOTIDE SEQUENCE</scope>
</reference>
<organism evidence="2 3">
    <name type="scientific">Rotaria magnacalcarata</name>
    <dbReference type="NCBI Taxonomy" id="392030"/>
    <lineage>
        <taxon>Eukaryota</taxon>
        <taxon>Metazoa</taxon>
        <taxon>Spiralia</taxon>
        <taxon>Gnathifera</taxon>
        <taxon>Rotifera</taxon>
        <taxon>Eurotatoria</taxon>
        <taxon>Bdelloidea</taxon>
        <taxon>Philodinida</taxon>
        <taxon>Philodinidae</taxon>
        <taxon>Rotaria</taxon>
    </lineage>
</organism>
<comment type="caution">
    <text evidence="2">The sequence shown here is derived from an EMBL/GenBank/DDBJ whole genome shotgun (WGS) entry which is preliminary data.</text>
</comment>
<evidence type="ECO:0000313" key="3">
    <source>
        <dbReference type="Proteomes" id="UP000676336"/>
    </source>
</evidence>
<sequence length="109" mass="12774">ILLMTENNIEPSDPLRQTFRSQSAVPRPRTTARSKYYDYLKKLQEKNKISKEYRDQHKSNDDYLKQRESGFQLYVNGVHNAPPRRASSAMRKRIDDSSNRTQTPAPFLS</sequence>
<dbReference type="AlphaFoldDB" id="A0A8S3IYS4"/>
<evidence type="ECO:0000256" key="1">
    <source>
        <dbReference type="SAM" id="MobiDB-lite"/>
    </source>
</evidence>
<evidence type="ECO:0000313" key="2">
    <source>
        <dbReference type="EMBL" id="CAF5209534.1"/>
    </source>
</evidence>
<feature type="region of interest" description="Disordered" evidence="1">
    <location>
        <begin position="77"/>
        <end position="109"/>
    </location>
</feature>
<feature type="non-terminal residue" evidence="2">
    <location>
        <position position="109"/>
    </location>
</feature>
<feature type="region of interest" description="Disordered" evidence="1">
    <location>
        <begin position="12"/>
        <end position="32"/>
    </location>
</feature>
<dbReference type="Proteomes" id="UP000676336">
    <property type="component" value="Unassembled WGS sequence"/>
</dbReference>
<accession>A0A8S3IYS4</accession>
<dbReference type="EMBL" id="CAJOBI010338559">
    <property type="protein sequence ID" value="CAF5209534.1"/>
    <property type="molecule type" value="Genomic_DNA"/>
</dbReference>
<proteinExistence type="predicted"/>
<protein>
    <submittedName>
        <fullName evidence="2">Uncharacterized protein</fullName>
    </submittedName>
</protein>